<accession>A0ABS3AUH2</accession>
<organism evidence="2 3">
    <name type="scientific">Desulfotalea psychrophila</name>
    <dbReference type="NCBI Taxonomy" id="84980"/>
    <lineage>
        <taxon>Bacteria</taxon>
        <taxon>Pseudomonadati</taxon>
        <taxon>Thermodesulfobacteriota</taxon>
        <taxon>Desulfobulbia</taxon>
        <taxon>Desulfobulbales</taxon>
        <taxon>Desulfocapsaceae</taxon>
        <taxon>Desulfotalea</taxon>
    </lineage>
</organism>
<evidence type="ECO:0000313" key="2">
    <source>
        <dbReference type="EMBL" id="MBN4068389.1"/>
    </source>
</evidence>
<protein>
    <submittedName>
        <fullName evidence="2">Transposase</fullName>
    </submittedName>
</protein>
<evidence type="ECO:0000313" key="3">
    <source>
        <dbReference type="Proteomes" id="UP000717534"/>
    </source>
</evidence>
<reference evidence="2 3" key="1">
    <citation type="submission" date="2021-02" db="EMBL/GenBank/DDBJ databases">
        <title>Activity-based single-cell genomes from oceanic crustal fluid captures similar information to metagenomic and metatranscriptomic surveys with orders of magnitude less sampling.</title>
        <authorList>
            <person name="D'Angelo T.S."/>
            <person name="Orcutt B.N."/>
        </authorList>
    </citation>
    <scope>NUCLEOTIDE SEQUENCE [LARGE SCALE GENOMIC DNA]</scope>
    <source>
        <strain evidence="2">AH-315-G02</strain>
    </source>
</reference>
<gene>
    <name evidence="2" type="ORF">JYU06_02545</name>
</gene>
<keyword evidence="3" id="KW-1185">Reference proteome</keyword>
<feature type="domain" description="Transposase IS701-like DDE" evidence="1">
    <location>
        <begin position="4"/>
        <end position="99"/>
    </location>
</feature>
<dbReference type="Pfam" id="PF13546">
    <property type="entry name" value="DDE_5"/>
    <property type="match status" value="1"/>
</dbReference>
<sequence length="102" mass="11818">MEAESATAKRQGKLLPFESKMEQAAAMIREIQNFYHQRVLIVADSWFGNNGLWSRLDRGGEGVFHLLSRMRTNITLYDFAPASKEKRKVGRPRKYGKRLGFR</sequence>
<dbReference type="InterPro" id="IPR038721">
    <property type="entry name" value="IS701-like_DDE_dom"/>
</dbReference>
<comment type="caution">
    <text evidence="2">The sequence shown here is derived from an EMBL/GenBank/DDBJ whole genome shotgun (WGS) entry which is preliminary data.</text>
</comment>
<dbReference type="EMBL" id="JAFITO010000013">
    <property type="protein sequence ID" value="MBN4068389.1"/>
    <property type="molecule type" value="Genomic_DNA"/>
</dbReference>
<dbReference type="Proteomes" id="UP000717534">
    <property type="component" value="Unassembled WGS sequence"/>
</dbReference>
<name>A0ABS3AUH2_9BACT</name>
<proteinExistence type="predicted"/>
<evidence type="ECO:0000259" key="1">
    <source>
        <dbReference type="Pfam" id="PF13546"/>
    </source>
</evidence>